<dbReference type="AlphaFoldDB" id="A0AAN9PGG7"/>
<evidence type="ECO:0000313" key="4">
    <source>
        <dbReference type="Proteomes" id="UP001367508"/>
    </source>
</evidence>
<keyword evidence="4" id="KW-1185">Reference proteome</keyword>
<accession>A0AAN9PGG7</accession>
<evidence type="ECO:0000313" key="2">
    <source>
        <dbReference type="EMBL" id="KAK7298415.1"/>
    </source>
</evidence>
<protein>
    <submittedName>
        <fullName evidence="2">Uncharacterized protein</fullName>
    </submittedName>
</protein>
<dbReference type="Proteomes" id="UP001367508">
    <property type="component" value="Unassembled WGS sequence"/>
</dbReference>
<dbReference type="EMBL" id="JAYMYQ010000031">
    <property type="protein sequence ID" value="KAK7298174.1"/>
    <property type="molecule type" value="Genomic_DNA"/>
</dbReference>
<dbReference type="EMBL" id="JAYMYQ010000028">
    <property type="protein sequence ID" value="KAK7298444.1"/>
    <property type="molecule type" value="Genomic_DNA"/>
</dbReference>
<comment type="caution">
    <text evidence="2">The sequence shown here is derived from an EMBL/GenBank/DDBJ whole genome shotgun (WGS) entry which is preliminary data.</text>
</comment>
<name>A0AAN9PGG7_CANGL</name>
<proteinExistence type="predicted"/>
<evidence type="ECO:0000313" key="1">
    <source>
        <dbReference type="EMBL" id="KAK7298174.1"/>
    </source>
</evidence>
<organism evidence="2 4">
    <name type="scientific">Canavalia gladiata</name>
    <name type="common">Sword bean</name>
    <name type="synonym">Dolichos gladiatus</name>
    <dbReference type="NCBI Taxonomy" id="3824"/>
    <lineage>
        <taxon>Eukaryota</taxon>
        <taxon>Viridiplantae</taxon>
        <taxon>Streptophyta</taxon>
        <taxon>Embryophyta</taxon>
        <taxon>Tracheophyta</taxon>
        <taxon>Spermatophyta</taxon>
        <taxon>Magnoliopsida</taxon>
        <taxon>eudicotyledons</taxon>
        <taxon>Gunneridae</taxon>
        <taxon>Pentapetalae</taxon>
        <taxon>rosids</taxon>
        <taxon>fabids</taxon>
        <taxon>Fabales</taxon>
        <taxon>Fabaceae</taxon>
        <taxon>Papilionoideae</taxon>
        <taxon>50 kb inversion clade</taxon>
        <taxon>NPAAA clade</taxon>
        <taxon>indigoferoid/millettioid clade</taxon>
        <taxon>Phaseoleae</taxon>
        <taxon>Canavalia</taxon>
    </lineage>
</organism>
<evidence type="ECO:0000313" key="3">
    <source>
        <dbReference type="EMBL" id="KAK7298444.1"/>
    </source>
</evidence>
<gene>
    <name evidence="2" type="ORF">VNO77_46875</name>
    <name evidence="3" type="ORF">VNO77_46904</name>
    <name evidence="1" type="ORF">VNO77_47081</name>
</gene>
<sequence length="166" mass="18838">MRPEGSKRAIPIHSALLVRDITLSTALTVFHPLTRGKELQIHFVRRRKHALSRTAAVVSCVGLVAAGPFQRVTSKWADNTVLSRCGKVRFQDRVSWKTANLRQSSCSQSLYSKIVYNRAARASVLFLLNRLGARLLVSHSQSRRDCLPQSHILPRWVVELLKKLFR</sequence>
<dbReference type="EMBL" id="JAYMYQ010000028">
    <property type="protein sequence ID" value="KAK7298415.1"/>
    <property type="molecule type" value="Genomic_DNA"/>
</dbReference>
<reference evidence="2 4" key="1">
    <citation type="submission" date="2024-01" db="EMBL/GenBank/DDBJ databases">
        <title>The genomes of 5 underutilized Papilionoideae crops provide insights into root nodulation and disease resistanc.</title>
        <authorList>
            <person name="Jiang F."/>
        </authorList>
    </citation>
    <scope>NUCLEOTIDE SEQUENCE [LARGE SCALE GENOMIC DNA]</scope>
    <source>
        <strain evidence="2">LVBAO_FW01</strain>
        <tissue evidence="2">Leaves</tissue>
    </source>
</reference>